<gene>
    <name evidence="1" type="ORF">J2S02_000421</name>
</gene>
<proteinExistence type="predicted"/>
<dbReference type="SUPFAM" id="SSF48317">
    <property type="entry name" value="Acid phosphatase/Vanadium-dependent haloperoxidase"/>
    <property type="match status" value="1"/>
</dbReference>
<dbReference type="Gene3D" id="1.10.606.20">
    <property type="match status" value="1"/>
</dbReference>
<name>A0ABT9YVS7_9BACI</name>
<dbReference type="Proteomes" id="UP001232245">
    <property type="component" value="Unassembled WGS sequence"/>
</dbReference>
<evidence type="ECO:0008006" key="3">
    <source>
        <dbReference type="Google" id="ProtNLM"/>
    </source>
</evidence>
<dbReference type="EMBL" id="JAUSTZ010000001">
    <property type="protein sequence ID" value="MDQ0224099.1"/>
    <property type="molecule type" value="Genomic_DNA"/>
</dbReference>
<evidence type="ECO:0000313" key="2">
    <source>
        <dbReference type="Proteomes" id="UP001232245"/>
    </source>
</evidence>
<protein>
    <recommendedName>
        <fullName evidence="3">Phosphatidic acid phosphatase type 2/haloperoxidase domain-containing protein</fullName>
    </recommendedName>
</protein>
<reference evidence="1 2" key="1">
    <citation type="submission" date="2023-07" db="EMBL/GenBank/DDBJ databases">
        <title>Genomic Encyclopedia of Type Strains, Phase IV (KMG-IV): sequencing the most valuable type-strain genomes for metagenomic binning, comparative biology and taxonomic classification.</title>
        <authorList>
            <person name="Goeker M."/>
        </authorList>
    </citation>
    <scope>NUCLEOTIDE SEQUENCE [LARGE SCALE GENOMIC DNA]</scope>
    <source>
        <strain evidence="1 2">DSM 17723</strain>
    </source>
</reference>
<organism evidence="1 2">
    <name type="scientific">Metabacillus niabensis</name>
    <dbReference type="NCBI Taxonomy" id="324854"/>
    <lineage>
        <taxon>Bacteria</taxon>
        <taxon>Bacillati</taxon>
        <taxon>Bacillota</taxon>
        <taxon>Bacilli</taxon>
        <taxon>Bacillales</taxon>
        <taxon>Bacillaceae</taxon>
        <taxon>Metabacillus</taxon>
    </lineage>
</organism>
<sequence>MKESAQSRLYAGVHFKADNDEGLRLGRQIGEMVVKIMQLQNVRPF</sequence>
<accession>A0ABT9YVS7</accession>
<dbReference type="InterPro" id="IPR036938">
    <property type="entry name" value="PAP2/HPO_sf"/>
</dbReference>
<keyword evidence="2" id="KW-1185">Reference proteome</keyword>
<dbReference type="RefSeq" id="WP_233452416.1">
    <property type="nucleotide sequence ID" value="NZ_CADEPK010000445.1"/>
</dbReference>
<comment type="caution">
    <text evidence="1">The sequence shown here is derived from an EMBL/GenBank/DDBJ whole genome shotgun (WGS) entry which is preliminary data.</text>
</comment>
<evidence type="ECO:0000313" key="1">
    <source>
        <dbReference type="EMBL" id="MDQ0224099.1"/>
    </source>
</evidence>